<evidence type="ECO:0000313" key="6">
    <source>
        <dbReference type="EMBL" id="MDI9874105.1"/>
    </source>
</evidence>
<name>A0ABT6YZ92_9BACT</name>
<dbReference type="InterPro" id="IPR011075">
    <property type="entry name" value="TetR_C"/>
</dbReference>
<evidence type="ECO:0000256" key="4">
    <source>
        <dbReference type="PROSITE-ProRule" id="PRU00335"/>
    </source>
</evidence>
<dbReference type="PRINTS" id="PR00455">
    <property type="entry name" value="HTHTETR"/>
</dbReference>
<evidence type="ECO:0000256" key="3">
    <source>
        <dbReference type="ARBA" id="ARBA00023163"/>
    </source>
</evidence>
<feature type="domain" description="HTH tetR-type" evidence="5">
    <location>
        <begin position="6"/>
        <end position="66"/>
    </location>
</feature>
<gene>
    <name evidence="6" type="ORF">QM481_06170</name>
</gene>
<protein>
    <submittedName>
        <fullName evidence="6">TetR/AcrR family transcriptional regulator</fullName>
    </submittedName>
</protein>
<keyword evidence="1" id="KW-0805">Transcription regulation</keyword>
<keyword evidence="7" id="KW-1185">Reference proteome</keyword>
<keyword evidence="3" id="KW-0804">Transcription</keyword>
<dbReference type="EMBL" id="JASHIE010000003">
    <property type="protein sequence ID" value="MDI9874105.1"/>
    <property type="molecule type" value="Genomic_DNA"/>
</dbReference>
<dbReference type="PROSITE" id="PS50977">
    <property type="entry name" value="HTH_TETR_2"/>
    <property type="match status" value="1"/>
</dbReference>
<evidence type="ECO:0000259" key="5">
    <source>
        <dbReference type="PROSITE" id="PS50977"/>
    </source>
</evidence>
<dbReference type="Pfam" id="PF00440">
    <property type="entry name" value="TetR_N"/>
    <property type="match status" value="1"/>
</dbReference>
<evidence type="ECO:0000256" key="2">
    <source>
        <dbReference type="ARBA" id="ARBA00023125"/>
    </source>
</evidence>
<dbReference type="SUPFAM" id="SSF46689">
    <property type="entry name" value="Homeodomain-like"/>
    <property type="match status" value="1"/>
</dbReference>
<evidence type="ECO:0000313" key="7">
    <source>
        <dbReference type="Proteomes" id="UP001225761"/>
    </source>
</evidence>
<keyword evidence="2 4" id="KW-0238">DNA-binding</keyword>
<feature type="DNA-binding region" description="H-T-H motif" evidence="4">
    <location>
        <begin position="29"/>
        <end position="48"/>
    </location>
</feature>
<dbReference type="PANTHER" id="PTHR47506:SF1">
    <property type="entry name" value="HTH-TYPE TRANSCRIPTIONAL REGULATOR YJDC"/>
    <property type="match status" value="1"/>
</dbReference>
<dbReference type="SUPFAM" id="SSF48498">
    <property type="entry name" value="Tetracyclin repressor-like, C-terminal domain"/>
    <property type="match status" value="1"/>
</dbReference>
<dbReference type="InterPro" id="IPR009057">
    <property type="entry name" value="Homeodomain-like_sf"/>
</dbReference>
<proteinExistence type="predicted"/>
<evidence type="ECO:0000256" key="1">
    <source>
        <dbReference type="ARBA" id="ARBA00023015"/>
    </source>
</evidence>
<dbReference type="RefSeq" id="WP_283381094.1">
    <property type="nucleotide sequence ID" value="NZ_JASHIE010000003.1"/>
</dbReference>
<organism evidence="6 7">
    <name type="scientific">Flectobacillus rivi</name>
    <dbReference type="NCBI Taxonomy" id="2984209"/>
    <lineage>
        <taxon>Bacteria</taxon>
        <taxon>Pseudomonadati</taxon>
        <taxon>Bacteroidota</taxon>
        <taxon>Cytophagia</taxon>
        <taxon>Cytophagales</taxon>
        <taxon>Flectobacillaceae</taxon>
        <taxon>Flectobacillus</taxon>
    </lineage>
</organism>
<dbReference type="PANTHER" id="PTHR47506">
    <property type="entry name" value="TRANSCRIPTIONAL REGULATORY PROTEIN"/>
    <property type="match status" value="1"/>
</dbReference>
<dbReference type="Gene3D" id="1.10.10.60">
    <property type="entry name" value="Homeodomain-like"/>
    <property type="match status" value="1"/>
</dbReference>
<accession>A0ABT6YZ92</accession>
<comment type="caution">
    <text evidence="6">The sequence shown here is derived from an EMBL/GenBank/DDBJ whole genome shotgun (WGS) entry which is preliminary data.</text>
</comment>
<dbReference type="Proteomes" id="UP001225761">
    <property type="component" value="Unassembled WGS sequence"/>
</dbReference>
<dbReference type="Gene3D" id="1.10.357.10">
    <property type="entry name" value="Tetracycline Repressor, domain 2"/>
    <property type="match status" value="1"/>
</dbReference>
<dbReference type="InterPro" id="IPR001647">
    <property type="entry name" value="HTH_TetR"/>
</dbReference>
<reference evidence="6 7" key="1">
    <citation type="submission" date="2023-05" db="EMBL/GenBank/DDBJ databases">
        <title>Novel species of genus Flectobacillus isolated from stream in China.</title>
        <authorList>
            <person name="Lu H."/>
        </authorList>
    </citation>
    <scope>NUCLEOTIDE SEQUENCE [LARGE SCALE GENOMIC DNA]</scope>
    <source>
        <strain evidence="6 7">LFS242W</strain>
    </source>
</reference>
<dbReference type="Pfam" id="PF16925">
    <property type="entry name" value="TetR_C_13"/>
    <property type="match status" value="1"/>
</dbReference>
<dbReference type="InterPro" id="IPR036271">
    <property type="entry name" value="Tet_transcr_reg_TetR-rel_C_sf"/>
</dbReference>
<sequence>MARTKEFDETEILDKAIDLFWFKGYNGASMQDVVDSLGLSRSSIYDTFGDKHKLYISALEQYRKQSAGALINMAKQSSHPLQTIEQLFEMLTNESVNTVCHKGCFMTNSTIELAPHDLEIQKIVKDNMQDIEDAFYLLVKKGQDLGEINQKSDAKALARFLFNTISGLRVAAKSGADKAVYQDIIGVTLSVIRY</sequence>